<evidence type="ECO:0000313" key="2">
    <source>
        <dbReference type="EMBL" id="OGH02336.1"/>
    </source>
</evidence>
<evidence type="ECO:0000313" key="3">
    <source>
        <dbReference type="Proteomes" id="UP000177583"/>
    </source>
</evidence>
<dbReference type="AlphaFoldDB" id="A0A1F6GVW8"/>
<sequence>MEETGLRFLVIRSVFGCFNVGVMVRSRDEQYWFAFAKRQHIALVCEQERVDQEALEGSLYRLAERMADPLFCEALPTEITKHFQGVFEVTPWIDFSKKMEPGELLGLAYLDQIKAPLTGPIVAVEAKPNEYTQERAFRRMDTQLIHHTARFRALELEGLELEQILEMDESKALELICRLRWPRTGGRATCPFCEETETYLDDRNRRVWVCKTCKKRFKVFSLTPFSGRKLSYRQVLYLLLAIKGGGPGVVLGSVFSGYDRRSLDEVILTIREHIGPDLVIPTLPSFKRGKGGRLVSPLIAQRASYRRELESILGGDCQNKAHIELARRICRYILYDGVRTQKRKTVEEDFPDSPDRAWWFYTLLLDQTLSYLASFINKTQSQTCYG</sequence>
<comment type="caution">
    <text evidence="2">The sequence shown here is derived from an EMBL/GenBank/DDBJ whole genome shotgun (WGS) entry which is preliminary data.</text>
</comment>
<accession>A0A1F6GVW8</accession>
<evidence type="ECO:0000259" key="1">
    <source>
        <dbReference type="Pfam" id="PF12760"/>
    </source>
</evidence>
<feature type="domain" description="Transposase zinc-ribbon" evidence="1">
    <location>
        <begin position="168"/>
        <end position="215"/>
    </location>
</feature>
<dbReference type="EMBL" id="MFNF01000023">
    <property type="protein sequence ID" value="OGH02336.1"/>
    <property type="molecule type" value="Genomic_DNA"/>
</dbReference>
<gene>
    <name evidence="2" type="ORF">A2557_12085</name>
</gene>
<dbReference type="Proteomes" id="UP000177583">
    <property type="component" value="Unassembled WGS sequence"/>
</dbReference>
<proteinExistence type="predicted"/>
<dbReference type="InterPro" id="IPR024442">
    <property type="entry name" value="Transposase_Zn_ribbon"/>
</dbReference>
<dbReference type="Pfam" id="PF12760">
    <property type="entry name" value="Zn_ribbon_IS1595"/>
    <property type="match status" value="1"/>
</dbReference>
<organism evidence="2 3">
    <name type="scientific">Candidatus Lambdaproteobacteria bacterium RIFOXYD2_FULL_56_26</name>
    <dbReference type="NCBI Taxonomy" id="1817773"/>
    <lineage>
        <taxon>Bacteria</taxon>
        <taxon>Pseudomonadati</taxon>
        <taxon>Pseudomonadota</taxon>
        <taxon>Candidatus Lambdaproteobacteria</taxon>
    </lineage>
</organism>
<reference evidence="2 3" key="1">
    <citation type="journal article" date="2016" name="Nat. Commun.">
        <title>Thousands of microbial genomes shed light on interconnected biogeochemical processes in an aquifer system.</title>
        <authorList>
            <person name="Anantharaman K."/>
            <person name="Brown C.T."/>
            <person name="Hug L.A."/>
            <person name="Sharon I."/>
            <person name="Castelle C.J."/>
            <person name="Probst A.J."/>
            <person name="Thomas B.C."/>
            <person name="Singh A."/>
            <person name="Wilkins M.J."/>
            <person name="Karaoz U."/>
            <person name="Brodie E.L."/>
            <person name="Williams K.H."/>
            <person name="Hubbard S.S."/>
            <person name="Banfield J.F."/>
        </authorList>
    </citation>
    <scope>NUCLEOTIDE SEQUENCE [LARGE SCALE GENOMIC DNA]</scope>
</reference>
<protein>
    <recommendedName>
        <fullName evidence="1">Transposase zinc-ribbon domain-containing protein</fullName>
    </recommendedName>
</protein>
<name>A0A1F6GVW8_9PROT</name>